<feature type="coiled-coil region" evidence="1">
    <location>
        <begin position="119"/>
        <end position="146"/>
    </location>
</feature>
<protein>
    <submittedName>
        <fullName evidence="4">Uncharacterized protein LOC109487142</fullName>
    </submittedName>
</protein>
<reference evidence="4" key="1">
    <citation type="submission" date="2025-08" db="UniProtKB">
        <authorList>
            <consortium name="RefSeq"/>
        </authorList>
    </citation>
    <scope>IDENTIFICATION</scope>
    <source>
        <tissue evidence="4">Gonad</tissue>
    </source>
</reference>
<evidence type="ECO:0000313" key="4">
    <source>
        <dbReference type="RefSeq" id="XP_019646673.1"/>
    </source>
</evidence>
<dbReference type="Proteomes" id="UP000515135">
    <property type="component" value="Unplaced"/>
</dbReference>
<keyword evidence="1" id="KW-0175">Coiled coil</keyword>
<accession>A0A6P5AAP6</accession>
<keyword evidence="2" id="KW-0732">Signal</keyword>
<evidence type="ECO:0000313" key="3">
    <source>
        <dbReference type="Proteomes" id="UP000515135"/>
    </source>
</evidence>
<gene>
    <name evidence="4" type="primary">LOC109487142</name>
</gene>
<organism evidence="3 4">
    <name type="scientific">Branchiostoma belcheri</name>
    <name type="common">Amphioxus</name>
    <dbReference type="NCBI Taxonomy" id="7741"/>
    <lineage>
        <taxon>Eukaryota</taxon>
        <taxon>Metazoa</taxon>
        <taxon>Chordata</taxon>
        <taxon>Cephalochordata</taxon>
        <taxon>Leptocardii</taxon>
        <taxon>Amphioxiformes</taxon>
        <taxon>Branchiostomatidae</taxon>
        <taxon>Branchiostoma</taxon>
    </lineage>
</organism>
<dbReference type="KEGG" id="bbel:109487142"/>
<feature type="chain" id="PRO_5028154525" evidence="2">
    <location>
        <begin position="22"/>
        <end position="148"/>
    </location>
</feature>
<proteinExistence type="predicted"/>
<evidence type="ECO:0000256" key="2">
    <source>
        <dbReference type="SAM" id="SignalP"/>
    </source>
</evidence>
<sequence length="148" mass="17318">MATRWLSVFLVMLTLVELGTSDPMFTFIQDRLSKKEQDAIFDLFKKHWKPGVPDDKFEEYLTRVVYSPSILKENLPHRIVELLRALDNVERLELVREVREAMEFRDAQKEDANIFQRSLLEEQEKVKNEQKLVAALKAKKKAKKANAG</sequence>
<evidence type="ECO:0000256" key="1">
    <source>
        <dbReference type="SAM" id="Coils"/>
    </source>
</evidence>
<dbReference type="OrthoDB" id="10033973at2759"/>
<keyword evidence="3" id="KW-1185">Reference proteome</keyword>
<dbReference type="GeneID" id="109487142"/>
<dbReference type="RefSeq" id="XP_019646673.1">
    <property type="nucleotide sequence ID" value="XM_019791114.1"/>
</dbReference>
<dbReference type="AlphaFoldDB" id="A0A6P5AAP6"/>
<feature type="signal peptide" evidence="2">
    <location>
        <begin position="1"/>
        <end position="21"/>
    </location>
</feature>
<name>A0A6P5AAP6_BRABE</name>